<reference evidence="2 3" key="1">
    <citation type="journal article" date="2020" name="ISME J.">
        <title>Uncovering the hidden diversity of litter-decomposition mechanisms in mushroom-forming fungi.</title>
        <authorList>
            <person name="Floudas D."/>
            <person name="Bentzer J."/>
            <person name="Ahren D."/>
            <person name="Johansson T."/>
            <person name="Persson P."/>
            <person name="Tunlid A."/>
        </authorList>
    </citation>
    <scope>NUCLEOTIDE SEQUENCE [LARGE SCALE GENOMIC DNA]</scope>
    <source>
        <strain evidence="2 3">CBS 101986</strain>
    </source>
</reference>
<dbReference type="InterPro" id="IPR050982">
    <property type="entry name" value="Auxin_biosynth/cation_transpt"/>
</dbReference>
<organism evidence="2 3">
    <name type="scientific">Psilocybe cf. subviscida</name>
    <dbReference type="NCBI Taxonomy" id="2480587"/>
    <lineage>
        <taxon>Eukaryota</taxon>
        <taxon>Fungi</taxon>
        <taxon>Dikarya</taxon>
        <taxon>Basidiomycota</taxon>
        <taxon>Agaricomycotina</taxon>
        <taxon>Agaricomycetes</taxon>
        <taxon>Agaricomycetidae</taxon>
        <taxon>Agaricales</taxon>
        <taxon>Agaricineae</taxon>
        <taxon>Strophariaceae</taxon>
        <taxon>Psilocybe</taxon>
    </lineage>
</organism>
<comment type="caution">
    <text evidence="2">The sequence shown here is derived from an EMBL/GenBank/DDBJ whole genome shotgun (WGS) entry which is preliminary data.</text>
</comment>
<proteinExistence type="predicted"/>
<dbReference type="Gene3D" id="3.50.50.60">
    <property type="entry name" value="FAD/NAD(P)-binding domain"/>
    <property type="match status" value="1"/>
</dbReference>
<evidence type="ECO:0008006" key="4">
    <source>
        <dbReference type="Google" id="ProtNLM"/>
    </source>
</evidence>
<gene>
    <name evidence="2" type="ORF">D9619_011498</name>
</gene>
<dbReference type="PANTHER" id="PTHR43539">
    <property type="entry name" value="FLAVIN-BINDING MONOOXYGENASE-LIKE PROTEIN (AFU_ORTHOLOGUE AFUA_4G09220)"/>
    <property type="match status" value="1"/>
</dbReference>
<dbReference type="InterPro" id="IPR036188">
    <property type="entry name" value="FAD/NAD-bd_sf"/>
</dbReference>
<dbReference type="Pfam" id="PF13738">
    <property type="entry name" value="Pyr_redox_3"/>
    <property type="match status" value="1"/>
</dbReference>
<dbReference type="AlphaFoldDB" id="A0A8H5F9S4"/>
<dbReference type="GO" id="GO:0004497">
    <property type="term" value="F:monooxygenase activity"/>
    <property type="evidence" value="ECO:0007669"/>
    <property type="project" value="TreeGrafter"/>
</dbReference>
<protein>
    <recommendedName>
        <fullName evidence="4">FAD/NAD(P)-binding domain-containing protein</fullName>
    </recommendedName>
</protein>
<name>A0A8H5F9S4_9AGAR</name>
<sequence length="619" mass="66569">MYSAIPRPPLVIPNYPLPSLSLLGTDAAAIALLDAASAESVAQAWFAKFGPALQSGDVKAVTALILPTAEAEGSDGQPGTLLAHWRDQLALTWDFRTFSGVSKITVALEARLASTGFKNVHFTPGTAKIERVGDKGDVVWVSAHFVLETSVAKGAGIGRLVPVPGAGGIEWKAHTIYTTLLSLTDFPELSGPLRNDEPNHGLWAGQRAAALQYRNEDGTSRNPTVLVIGAGQSGLAIAARLKYLGVDALIAERNKRVGDNWRGRYEALCLHDTVCCTVLNAVGGPADDPAASRQPGPVYTPAQKLANWLEFYADSLELNVWTSTNITSIKQDAETKKWHVSMIRSTDAGVEERRDFVVNHVVFACGLGADIGETPDIEGMDTFRGQILHSTQHKSARDHSGKKVVVVGACTSAHDIAVDYCQNGVDVTMVQRGPTYIMSIKNGWDVLFKGGYVEGGPPVEVVDRVVESMPHFMAADFNVIRARQIAEMDKELLDGLHRVGFRTNMGIKNSGFSLLARTKAGGYYFDTGASGLIAQGAIKLHPAPNGISRFTPTGLAFPDGTTLDADVVLFATGIGSPEVQFIQVFGEDVLKQMYTANKPGYGGAVWRKLPECRWKEIDD</sequence>
<keyword evidence="1" id="KW-0560">Oxidoreductase</keyword>
<dbReference type="Proteomes" id="UP000567179">
    <property type="component" value="Unassembled WGS sequence"/>
</dbReference>
<keyword evidence="3" id="KW-1185">Reference proteome</keyword>
<accession>A0A8H5F9S4</accession>
<dbReference type="GO" id="GO:0050660">
    <property type="term" value="F:flavin adenine dinucleotide binding"/>
    <property type="evidence" value="ECO:0007669"/>
    <property type="project" value="TreeGrafter"/>
</dbReference>
<dbReference type="EMBL" id="JAACJJ010000003">
    <property type="protein sequence ID" value="KAF5328737.1"/>
    <property type="molecule type" value="Genomic_DNA"/>
</dbReference>
<dbReference type="OrthoDB" id="74360at2759"/>
<dbReference type="SUPFAM" id="SSF51905">
    <property type="entry name" value="FAD/NAD(P)-binding domain"/>
    <property type="match status" value="2"/>
</dbReference>
<evidence type="ECO:0000313" key="3">
    <source>
        <dbReference type="Proteomes" id="UP000567179"/>
    </source>
</evidence>
<evidence type="ECO:0000256" key="1">
    <source>
        <dbReference type="ARBA" id="ARBA00023002"/>
    </source>
</evidence>
<dbReference type="PRINTS" id="PR00411">
    <property type="entry name" value="PNDRDTASEI"/>
</dbReference>
<evidence type="ECO:0000313" key="2">
    <source>
        <dbReference type="EMBL" id="KAF5328737.1"/>
    </source>
</evidence>
<dbReference type="PANTHER" id="PTHR43539:SF68">
    <property type="entry name" value="FLAVIN-BINDING MONOOXYGENASE-LIKE PROTEIN (AFU_ORTHOLOGUE AFUA_4G09220)"/>
    <property type="match status" value="1"/>
</dbReference>